<keyword evidence="4" id="KW-0963">Cytoplasm</keyword>
<dbReference type="Ensembl" id="ENSPCET00000004290.1">
    <property type="protein sequence ID" value="ENSPCEP00000004159.1"/>
    <property type="gene ID" value="ENSPCEG00000003334.1"/>
</dbReference>
<dbReference type="SUPFAM" id="SSF55785">
    <property type="entry name" value="PYP-like sensor domain (PAS domain)"/>
    <property type="match status" value="2"/>
</dbReference>
<evidence type="ECO:0000256" key="5">
    <source>
        <dbReference type="ARBA" id="ARBA00022491"/>
    </source>
</evidence>
<keyword evidence="9" id="KW-0090">Biological rhythms</keyword>
<dbReference type="SMART" id="SM00091">
    <property type="entry name" value="PAS"/>
    <property type="match status" value="2"/>
</dbReference>
<keyword evidence="13" id="KW-0539">Nucleus</keyword>
<dbReference type="PROSITE" id="PS50888">
    <property type="entry name" value="BHLH"/>
    <property type="match status" value="1"/>
</dbReference>
<dbReference type="InterPro" id="IPR033348">
    <property type="entry name" value="AHR_bHLH"/>
</dbReference>
<keyword evidence="8" id="KW-0805">Transcription regulation</keyword>
<comment type="subcellular location">
    <subcellularLocation>
        <location evidence="2">Cytoplasm</location>
    </subcellularLocation>
    <subcellularLocation>
        <location evidence="1">Nucleus</location>
    </subcellularLocation>
</comment>
<dbReference type="GO" id="GO:0046983">
    <property type="term" value="F:protein dimerization activity"/>
    <property type="evidence" value="ECO:0007669"/>
    <property type="project" value="InterPro"/>
</dbReference>
<protein>
    <recommendedName>
        <fullName evidence="3">Aryl hydrocarbon receptor</fullName>
    </recommendedName>
</protein>
<name>A0A8C8VFP2_9SAUR</name>
<evidence type="ECO:0000256" key="4">
    <source>
        <dbReference type="ARBA" id="ARBA00022490"/>
    </source>
</evidence>
<dbReference type="Gene3D" id="3.30.450.20">
    <property type="entry name" value="PAS domain"/>
    <property type="match status" value="2"/>
</dbReference>
<dbReference type="GO" id="GO:0006805">
    <property type="term" value="P:xenobiotic metabolic process"/>
    <property type="evidence" value="ECO:0007669"/>
    <property type="project" value="InterPro"/>
</dbReference>
<keyword evidence="7" id="KW-0013">ADP-ribosylation</keyword>
<dbReference type="InterPro" id="IPR001610">
    <property type="entry name" value="PAC"/>
</dbReference>
<accession>A0A8C8VFP2</accession>
<dbReference type="PANTHER" id="PTHR10649">
    <property type="entry name" value="ARYL HYDROCARBON RECEPTOR"/>
    <property type="match status" value="1"/>
</dbReference>
<dbReference type="GO" id="GO:0048511">
    <property type="term" value="P:rhythmic process"/>
    <property type="evidence" value="ECO:0007669"/>
    <property type="project" value="UniProtKB-KW"/>
</dbReference>
<reference evidence="17" key="1">
    <citation type="submission" date="2025-08" db="UniProtKB">
        <authorList>
            <consortium name="Ensembl"/>
        </authorList>
    </citation>
    <scope>IDENTIFICATION</scope>
</reference>
<evidence type="ECO:0000256" key="2">
    <source>
        <dbReference type="ARBA" id="ARBA00004496"/>
    </source>
</evidence>
<feature type="domain" description="PAS" evidence="15">
    <location>
        <begin position="117"/>
        <end position="180"/>
    </location>
</feature>
<dbReference type="GO" id="GO:0005634">
    <property type="term" value="C:nucleus"/>
    <property type="evidence" value="ECO:0007669"/>
    <property type="project" value="UniProtKB-SubCell"/>
</dbReference>
<dbReference type="PANTHER" id="PTHR10649:SF9">
    <property type="entry name" value="ARYL HYDROCARBON RECEPTOR"/>
    <property type="match status" value="1"/>
</dbReference>
<dbReference type="GO" id="GO:0005737">
    <property type="term" value="C:cytoplasm"/>
    <property type="evidence" value="ECO:0007669"/>
    <property type="project" value="UniProtKB-SubCell"/>
</dbReference>
<dbReference type="GO" id="GO:0004879">
    <property type="term" value="F:nuclear receptor activity"/>
    <property type="evidence" value="ECO:0007669"/>
    <property type="project" value="TreeGrafter"/>
</dbReference>
<dbReference type="Proteomes" id="UP000694393">
    <property type="component" value="Unplaced"/>
</dbReference>
<reference evidence="17" key="2">
    <citation type="submission" date="2025-09" db="UniProtKB">
        <authorList>
            <consortium name="Ensembl"/>
        </authorList>
    </citation>
    <scope>IDENTIFICATION</scope>
</reference>
<evidence type="ECO:0000259" key="15">
    <source>
        <dbReference type="PROSITE" id="PS50112"/>
    </source>
</evidence>
<dbReference type="Pfam" id="PF08447">
    <property type="entry name" value="PAS_3"/>
    <property type="match status" value="1"/>
</dbReference>
<keyword evidence="5" id="KW-0678">Repressor</keyword>
<evidence type="ECO:0000256" key="9">
    <source>
        <dbReference type="ARBA" id="ARBA00023108"/>
    </source>
</evidence>
<dbReference type="GO" id="GO:0000976">
    <property type="term" value="F:transcription cis-regulatory region binding"/>
    <property type="evidence" value="ECO:0007669"/>
    <property type="project" value="TreeGrafter"/>
</dbReference>
<keyword evidence="11" id="KW-0010">Activator</keyword>
<keyword evidence="12" id="KW-0804">Transcription</keyword>
<evidence type="ECO:0000256" key="6">
    <source>
        <dbReference type="ARBA" id="ARBA00022737"/>
    </source>
</evidence>
<dbReference type="InterPro" id="IPR000014">
    <property type="entry name" value="PAS"/>
</dbReference>
<dbReference type="GO" id="GO:0034751">
    <property type="term" value="C:aryl hydrocarbon receptor complex"/>
    <property type="evidence" value="ECO:0007669"/>
    <property type="project" value="TreeGrafter"/>
</dbReference>
<evidence type="ECO:0000256" key="11">
    <source>
        <dbReference type="ARBA" id="ARBA00023159"/>
    </source>
</evidence>
<keyword evidence="10" id="KW-0238">DNA-binding</keyword>
<dbReference type="FunFam" id="3.30.450.20:FF:000019">
    <property type="entry name" value="Aryl hydrocarbon receptor 1"/>
    <property type="match status" value="1"/>
</dbReference>
<evidence type="ECO:0000256" key="14">
    <source>
        <dbReference type="SAM" id="MobiDB-lite"/>
    </source>
</evidence>
<dbReference type="Gene3D" id="4.10.280.10">
    <property type="entry name" value="Helix-loop-helix DNA-binding domain"/>
    <property type="match status" value="1"/>
</dbReference>
<dbReference type="FunFam" id="3.30.450.20:FF:000035">
    <property type="entry name" value="Aryl hydrocarbon receptor"/>
    <property type="match status" value="1"/>
</dbReference>
<keyword evidence="6" id="KW-0677">Repeat</keyword>
<dbReference type="CDD" id="cd00130">
    <property type="entry name" value="PAS"/>
    <property type="match status" value="2"/>
</dbReference>
<sequence length="859" mass="96770">MNPNVTYASRKRRKPVQKIVKPSPSEGAKSNPSKRHRDRLNAELDRLASLLPFPQDVIAKLDKLSVLRLSVSYLRAKSFFDVALKSSHCTRPEINSTQDNCRTKPGEDIQLLEGELLLQALNGFVLVVTADALVFYASSTIQDYLGFQQSDIIHQSVFELIHTEDRPEFQRQLHWALNPAKPTDSGQTIQGDNGFSQPAAYYNPEQLPPENSSFMERNFICRLRCLLDNSSGFLAMNFQGRLKFLHGQNKKEKDGSLVSPQLALFAVATPLQPPSILEIRTKNFIFRTKHKLDFTPTGCDAKGRIVLGYTEAELCMRGTGYQFIHAADMLYCAENHVRMIKTGESGMTVFRLLTKENRWAWVQANARLIYKNGRPDYIIATQRPLTDEEGAEHLRKRNVTVPFMFATGEAVLYDITFSLRGIMDPSQAKVKGPIGKGAAAKTTLHTDSVDPNSLLGAMLRQDESVYLCPPASNTFLFERNFFKDASDESGDVITGDWQDNLLPTGNNKNLKKEQTDCPQENNLILTEDNAGLFQDNKNSDLYDIMRSLGIDFEDLKRIQQDEEFFKTEFCGVGDIGDIDITDEILTYVQDSLNNKPDFLYPGCHQQQTVVQNSSCLVQQHLDQQQLTQHQTQVTEQHQQQLCQKMKHMQVNGMFTNWNSGGSVSFSCSQQQPAQFVFSGMRGTTQEFSYKSEANPAPHSCQQKFIPYKQPTELVPQLSPFTPVDFPMGCFDRSTYPGSSSLEDFLSCSQQIPENQECGINSQPVMVTPQTCYAGAVSMYQCVPETEPNSVDQMQYNSMMEGQQLLLNQFQNGFSGVNLNEAYPSQLDVINNTQTATHLQPLHHPTESRPFSDLTFSGFM</sequence>
<dbReference type="SUPFAM" id="SSF47459">
    <property type="entry name" value="HLH, helix-loop-helix DNA-binding domain"/>
    <property type="match status" value="1"/>
</dbReference>
<evidence type="ECO:0000259" key="16">
    <source>
        <dbReference type="PROSITE" id="PS50888"/>
    </source>
</evidence>
<feature type="region of interest" description="Disordered" evidence="14">
    <location>
        <begin position="180"/>
        <end position="202"/>
    </location>
</feature>
<feature type="region of interest" description="Disordered" evidence="14">
    <location>
        <begin position="1"/>
        <end position="36"/>
    </location>
</feature>
<evidence type="ECO:0000313" key="18">
    <source>
        <dbReference type="Proteomes" id="UP000694393"/>
    </source>
</evidence>
<dbReference type="PROSITE" id="PS50112">
    <property type="entry name" value="PAS"/>
    <property type="match status" value="1"/>
</dbReference>
<dbReference type="SMART" id="SM00353">
    <property type="entry name" value="HLH"/>
    <property type="match status" value="1"/>
</dbReference>
<evidence type="ECO:0000256" key="8">
    <source>
        <dbReference type="ARBA" id="ARBA00023015"/>
    </source>
</evidence>
<dbReference type="GO" id="GO:1904613">
    <property type="term" value="P:cellular response to 2,3,7,8-tetrachlorodibenzodioxine"/>
    <property type="evidence" value="ECO:0007669"/>
    <property type="project" value="UniProtKB-ARBA"/>
</dbReference>
<dbReference type="CDD" id="cd11436">
    <property type="entry name" value="bHLH-PAS_AhR"/>
    <property type="match status" value="1"/>
</dbReference>
<dbReference type="InterPro" id="IPR039091">
    <property type="entry name" value="AHR/AHRR"/>
</dbReference>
<dbReference type="InterPro" id="IPR013767">
    <property type="entry name" value="PAS_fold"/>
</dbReference>
<dbReference type="FunFam" id="4.10.280.10:FF:000041">
    <property type="entry name" value="aryl hydrocarbon receptor repressor"/>
    <property type="match status" value="1"/>
</dbReference>
<evidence type="ECO:0000256" key="10">
    <source>
        <dbReference type="ARBA" id="ARBA00023125"/>
    </source>
</evidence>
<evidence type="ECO:0000256" key="3">
    <source>
        <dbReference type="ARBA" id="ARBA00015909"/>
    </source>
</evidence>
<evidence type="ECO:0000256" key="1">
    <source>
        <dbReference type="ARBA" id="ARBA00004123"/>
    </source>
</evidence>
<dbReference type="SMART" id="SM00086">
    <property type="entry name" value="PAC"/>
    <property type="match status" value="1"/>
</dbReference>
<dbReference type="AlphaFoldDB" id="A0A8C8VFP2"/>
<dbReference type="Pfam" id="PF00989">
    <property type="entry name" value="PAS"/>
    <property type="match status" value="1"/>
</dbReference>
<dbReference type="InterPro" id="IPR013655">
    <property type="entry name" value="PAS_fold_3"/>
</dbReference>
<dbReference type="InterPro" id="IPR011598">
    <property type="entry name" value="bHLH_dom"/>
</dbReference>
<dbReference type="Pfam" id="PF00010">
    <property type="entry name" value="HLH"/>
    <property type="match status" value="1"/>
</dbReference>
<proteinExistence type="predicted"/>
<feature type="compositionally biased region" description="Polar residues" evidence="14">
    <location>
        <begin position="184"/>
        <end position="196"/>
    </location>
</feature>
<feature type="domain" description="BHLH" evidence="16">
    <location>
        <begin position="24"/>
        <end position="77"/>
    </location>
</feature>
<keyword evidence="18" id="KW-1185">Reference proteome</keyword>
<organism evidence="17 18">
    <name type="scientific">Pelusios castaneus</name>
    <name type="common">West African mud turtle</name>
    <dbReference type="NCBI Taxonomy" id="367368"/>
    <lineage>
        <taxon>Eukaryota</taxon>
        <taxon>Metazoa</taxon>
        <taxon>Chordata</taxon>
        <taxon>Craniata</taxon>
        <taxon>Vertebrata</taxon>
        <taxon>Euteleostomi</taxon>
        <taxon>Archelosauria</taxon>
        <taxon>Testudinata</taxon>
        <taxon>Testudines</taxon>
        <taxon>Pleurodira</taxon>
        <taxon>Pelomedusidae</taxon>
        <taxon>Pelusios</taxon>
    </lineage>
</organism>
<evidence type="ECO:0000313" key="17">
    <source>
        <dbReference type="Ensembl" id="ENSPCEP00000004159.1"/>
    </source>
</evidence>
<evidence type="ECO:0000256" key="12">
    <source>
        <dbReference type="ARBA" id="ARBA00023163"/>
    </source>
</evidence>
<evidence type="ECO:0000256" key="7">
    <source>
        <dbReference type="ARBA" id="ARBA00022765"/>
    </source>
</evidence>
<dbReference type="InterPro" id="IPR036638">
    <property type="entry name" value="HLH_DNA-bd_sf"/>
</dbReference>
<dbReference type="InterPro" id="IPR035965">
    <property type="entry name" value="PAS-like_dom_sf"/>
</dbReference>
<evidence type="ECO:0000256" key="13">
    <source>
        <dbReference type="ARBA" id="ARBA00023242"/>
    </source>
</evidence>